<dbReference type="AlphaFoldDB" id="A0AAN9R6X8"/>
<name>A0AAN9R6X8_CANGL</name>
<sequence>MEWTRGSNTGIERYGAVKRSIKLDPCFKPNIPIIEFKQSLGVNSYTRFGTVLRFVLFLIKPKSRTTAQLPIICRLDVRLIRGDAMKHEQTHALAEYSAKHSGHIRAYFF</sequence>
<evidence type="ECO:0000313" key="2">
    <source>
        <dbReference type="Proteomes" id="UP001367508"/>
    </source>
</evidence>
<dbReference type="EMBL" id="JAYMYQ010000001">
    <property type="protein sequence ID" value="KAK7361461.1"/>
    <property type="molecule type" value="Genomic_DNA"/>
</dbReference>
<evidence type="ECO:0000313" key="1">
    <source>
        <dbReference type="EMBL" id="KAK7361461.1"/>
    </source>
</evidence>
<proteinExistence type="predicted"/>
<keyword evidence="2" id="KW-1185">Reference proteome</keyword>
<accession>A0AAN9R6X8</accession>
<reference evidence="1 2" key="1">
    <citation type="submission" date="2024-01" db="EMBL/GenBank/DDBJ databases">
        <title>The genomes of 5 underutilized Papilionoideae crops provide insights into root nodulation and disease resistanc.</title>
        <authorList>
            <person name="Jiang F."/>
        </authorList>
    </citation>
    <scope>NUCLEOTIDE SEQUENCE [LARGE SCALE GENOMIC DNA]</scope>
    <source>
        <strain evidence="1">LVBAO_FW01</strain>
        <tissue evidence="1">Leaves</tissue>
    </source>
</reference>
<gene>
    <name evidence="1" type="ORF">VNO77_03527</name>
</gene>
<organism evidence="1 2">
    <name type="scientific">Canavalia gladiata</name>
    <name type="common">Sword bean</name>
    <name type="synonym">Dolichos gladiatus</name>
    <dbReference type="NCBI Taxonomy" id="3824"/>
    <lineage>
        <taxon>Eukaryota</taxon>
        <taxon>Viridiplantae</taxon>
        <taxon>Streptophyta</taxon>
        <taxon>Embryophyta</taxon>
        <taxon>Tracheophyta</taxon>
        <taxon>Spermatophyta</taxon>
        <taxon>Magnoliopsida</taxon>
        <taxon>eudicotyledons</taxon>
        <taxon>Gunneridae</taxon>
        <taxon>Pentapetalae</taxon>
        <taxon>rosids</taxon>
        <taxon>fabids</taxon>
        <taxon>Fabales</taxon>
        <taxon>Fabaceae</taxon>
        <taxon>Papilionoideae</taxon>
        <taxon>50 kb inversion clade</taxon>
        <taxon>NPAAA clade</taxon>
        <taxon>indigoferoid/millettioid clade</taxon>
        <taxon>Phaseoleae</taxon>
        <taxon>Canavalia</taxon>
    </lineage>
</organism>
<comment type="caution">
    <text evidence="1">The sequence shown here is derived from an EMBL/GenBank/DDBJ whole genome shotgun (WGS) entry which is preliminary data.</text>
</comment>
<dbReference type="Proteomes" id="UP001367508">
    <property type="component" value="Unassembled WGS sequence"/>
</dbReference>
<protein>
    <submittedName>
        <fullName evidence="1">Uncharacterized protein</fullName>
    </submittedName>
</protein>